<protein>
    <submittedName>
        <fullName evidence="1">Uncharacterized protein</fullName>
    </submittedName>
</protein>
<dbReference type="STRING" id="399736.SAMN04489720_1283"/>
<proteinExistence type="predicted"/>
<evidence type="ECO:0000313" key="2">
    <source>
        <dbReference type="Proteomes" id="UP000198822"/>
    </source>
</evidence>
<accession>A0A1G8CGK2</accession>
<name>A0A1G8CGK2_9MICO</name>
<reference evidence="2" key="1">
    <citation type="submission" date="2016-10" db="EMBL/GenBank/DDBJ databases">
        <authorList>
            <person name="Varghese N."/>
            <person name="Submissions S."/>
        </authorList>
    </citation>
    <scope>NUCLEOTIDE SEQUENCE [LARGE SCALE GENOMIC DNA]</scope>
    <source>
        <strain evidence="2">DSM 22002</strain>
    </source>
</reference>
<dbReference type="OrthoDB" id="1093631at2"/>
<gene>
    <name evidence="1" type="ORF">SAMN04489720_1283</name>
</gene>
<organism evidence="1 2">
    <name type="scientific">Agrococcus jejuensis</name>
    <dbReference type="NCBI Taxonomy" id="399736"/>
    <lineage>
        <taxon>Bacteria</taxon>
        <taxon>Bacillati</taxon>
        <taxon>Actinomycetota</taxon>
        <taxon>Actinomycetes</taxon>
        <taxon>Micrococcales</taxon>
        <taxon>Microbacteriaceae</taxon>
        <taxon>Agrococcus</taxon>
    </lineage>
</organism>
<keyword evidence="2" id="KW-1185">Reference proteome</keyword>
<evidence type="ECO:0000313" key="1">
    <source>
        <dbReference type="EMBL" id="SDH44528.1"/>
    </source>
</evidence>
<sequence length="147" mass="16727">MAARAKTVDPPLSTGPIRVNSDQHYVLSLCEQIVGRRALREFSFDWLRADPDARGTRRKLPVDAYWPEFAAAAQYFAGPIIPDLKTASERTLQRIAYDQRRRTECARYRIQLVEISSEQLAHRGTKLLRDVEHDLAVLRPLVAAAMP</sequence>
<dbReference type="RefSeq" id="WP_092503467.1">
    <property type="nucleotide sequence ID" value="NZ_LT629695.1"/>
</dbReference>
<dbReference type="EMBL" id="LT629695">
    <property type="protein sequence ID" value="SDH44528.1"/>
    <property type="molecule type" value="Genomic_DNA"/>
</dbReference>
<dbReference type="Proteomes" id="UP000198822">
    <property type="component" value="Chromosome I"/>
</dbReference>
<dbReference type="AlphaFoldDB" id="A0A1G8CGK2"/>